<name>A0A0P0XS66_ORYSJ</name>
<dbReference type="AlphaFoldDB" id="A0A0P0XS66"/>
<reference evidence="2 3" key="2">
    <citation type="journal article" date="2013" name="Plant Cell Physiol.">
        <title>Rice Annotation Project Database (RAP-DB): an integrative and interactive database for rice genomics.</title>
        <authorList>
            <person name="Sakai H."/>
            <person name="Lee S.S."/>
            <person name="Tanaka T."/>
            <person name="Numa H."/>
            <person name="Kim J."/>
            <person name="Kawahara Y."/>
            <person name="Wakimoto H."/>
            <person name="Yang C.C."/>
            <person name="Iwamoto M."/>
            <person name="Abe T."/>
            <person name="Yamada Y."/>
            <person name="Muto A."/>
            <person name="Inokuchi H."/>
            <person name="Ikemura T."/>
            <person name="Matsumoto T."/>
            <person name="Sasaki T."/>
            <person name="Itoh T."/>
        </authorList>
    </citation>
    <scope>NUCLEOTIDE SEQUENCE [LARGE SCALE GENOMIC DNA]</scope>
    <source>
        <strain evidence="3">cv. Nipponbare</strain>
    </source>
</reference>
<dbReference type="Proteomes" id="UP000059680">
    <property type="component" value="Chromosome 10"/>
</dbReference>
<protein>
    <submittedName>
        <fullName evidence="2">Os10g0154101 protein</fullName>
    </submittedName>
</protein>
<feature type="region of interest" description="Disordered" evidence="1">
    <location>
        <begin position="1"/>
        <end position="23"/>
    </location>
</feature>
<feature type="region of interest" description="Disordered" evidence="1">
    <location>
        <begin position="36"/>
        <end position="85"/>
    </location>
</feature>
<accession>A0A0P0XS66</accession>
<sequence length="85" mass="9104">MPEDGRRDGDNTSKRTRGKGRGCRWTDGVAAVTVDEWERSGTGTSTGRWKGMRAAADRGTTTRTDVGRSGAENSHPVAYSESSAN</sequence>
<gene>
    <name evidence="2" type="ordered locus">Os10g0154101</name>
    <name evidence="2" type="ORF">OSNPB_100154101</name>
</gene>
<reference evidence="3" key="1">
    <citation type="journal article" date="2005" name="Nature">
        <title>The map-based sequence of the rice genome.</title>
        <authorList>
            <consortium name="International rice genome sequencing project (IRGSP)"/>
            <person name="Matsumoto T."/>
            <person name="Wu J."/>
            <person name="Kanamori H."/>
            <person name="Katayose Y."/>
            <person name="Fujisawa M."/>
            <person name="Namiki N."/>
            <person name="Mizuno H."/>
            <person name="Yamamoto K."/>
            <person name="Antonio B.A."/>
            <person name="Baba T."/>
            <person name="Sakata K."/>
            <person name="Nagamura Y."/>
            <person name="Aoki H."/>
            <person name="Arikawa K."/>
            <person name="Arita K."/>
            <person name="Bito T."/>
            <person name="Chiden Y."/>
            <person name="Fujitsuka N."/>
            <person name="Fukunaka R."/>
            <person name="Hamada M."/>
            <person name="Harada C."/>
            <person name="Hayashi A."/>
            <person name="Hijishita S."/>
            <person name="Honda M."/>
            <person name="Hosokawa S."/>
            <person name="Ichikawa Y."/>
            <person name="Idonuma A."/>
            <person name="Iijima M."/>
            <person name="Ikeda M."/>
            <person name="Ikeno M."/>
            <person name="Ito K."/>
            <person name="Ito S."/>
            <person name="Ito T."/>
            <person name="Ito Y."/>
            <person name="Ito Y."/>
            <person name="Iwabuchi A."/>
            <person name="Kamiya K."/>
            <person name="Karasawa W."/>
            <person name="Kurita K."/>
            <person name="Katagiri S."/>
            <person name="Kikuta A."/>
            <person name="Kobayashi H."/>
            <person name="Kobayashi N."/>
            <person name="Machita K."/>
            <person name="Maehara T."/>
            <person name="Masukawa M."/>
            <person name="Mizubayashi T."/>
            <person name="Mukai Y."/>
            <person name="Nagasaki H."/>
            <person name="Nagata Y."/>
            <person name="Naito S."/>
            <person name="Nakashima M."/>
            <person name="Nakama Y."/>
            <person name="Nakamichi Y."/>
            <person name="Nakamura M."/>
            <person name="Meguro A."/>
            <person name="Negishi M."/>
            <person name="Ohta I."/>
            <person name="Ohta T."/>
            <person name="Okamoto M."/>
            <person name="Ono N."/>
            <person name="Saji S."/>
            <person name="Sakaguchi M."/>
            <person name="Sakai K."/>
            <person name="Shibata M."/>
            <person name="Shimokawa T."/>
            <person name="Song J."/>
            <person name="Takazaki Y."/>
            <person name="Terasawa K."/>
            <person name="Tsugane M."/>
            <person name="Tsuji K."/>
            <person name="Ueda S."/>
            <person name="Waki K."/>
            <person name="Yamagata H."/>
            <person name="Yamamoto M."/>
            <person name="Yamamoto S."/>
            <person name="Yamane H."/>
            <person name="Yoshiki S."/>
            <person name="Yoshihara R."/>
            <person name="Yukawa K."/>
            <person name="Zhong H."/>
            <person name="Yano M."/>
            <person name="Yuan Q."/>
            <person name="Ouyang S."/>
            <person name="Liu J."/>
            <person name="Jones K.M."/>
            <person name="Gansberger K."/>
            <person name="Moffat K."/>
            <person name="Hill J."/>
            <person name="Bera J."/>
            <person name="Fadrosh D."/>
            <person name="Jin S."/>
            <person name="Johri S."/>
            <person name="Kim M."/>
            <person name="Overton L."/>
            <person name="Reardon M."/>
            <person name="Tsitrin T."/>
            <person name="Vuong H."/>
            <person name="Weaver B."/>
            <person name="Ciecko A."/>
            <person name="Tallon L."/>
            <person name="Jackson J."/>
            <person name="Pai G."/>
            <person name="Aken S.V."/>
            <person name="Utterback T."/>
            <person name="Reidmuller S."/>
            <person name="Feldblyum T."/>
            <person name="Hsiao J."/>
            <person name="Zismann V."/>
            <person name="Iobst S."/>
            <person name="de Vazeille A.R."/>
            <person name="Buell C.R."/>
            <person name="Ying K."/>
            <person name="Li Y."/>
            <person name="Lu T."/>
            <person name="Huang Y."/>
            <person name="Zhao Q."/>
            <person name="Feng Q."/>
            <person name="Zhang L."/>
            <person name="Zhu J."/>
            <person name="Weng Q."/>
            <person name="Mu J."/>
            <person name="Lu Y."/>
            <person name="Fan D."/>
            <person name="Liu Y."/>
            <person name="Guan J."/>
            <person name="Zhang Y."/>
            <person name="Yu S."/>
            <person name="Liu X."/>
            <person name="Zhang Y."/>
            <person name="Hong G."/>
            <person name="Han B."/>
            <person name="Choisne N."/>
            <person name="Demange N."/>
            <person name="Orjeda G."/>
            <person name="Samain S."/>
            <person name="Cattolico L."/>
            <person name="Pelletier E."/>
            <person name="Couloux A."/>
            <person name="Segurens B."/>
            <person name="Wincker P."/>
            <person name="D'Hont A."/>
            <person name="Scarpelli C."/>
            <person name="Weissenbach J."/>
            <person name="Salanoubat M."/>
            <person name="Quetier F."/>
            <person name="Yu Y."/>
            <person name="Kim H.R."/>
            <person name="Rambo T."/>
            <person name="Currie J."/>
            <person name="Collura K."/>
            <person name="Luo M."/>
            <person name="Yang T."/>
            <person name="Ammiraju J.S.S."/>
            <person name="Engler F."/>
            <person name="Soderlund C."/>
            <person name="Wing R.A."/>
            <person name="Palmer L.E."/>
            <person name="de la Bastide M."/>
            <person name="Spiegel L."/>
            <person name="Nascimento L."/>
            <person name="Zutavern T."/>
            <person name="O'Shaughnessy A."/>
            <person name="Dike S."/>
            <person name="Dedhia N."/>
            <person name="Preston R."/>
            <person name="Balija V."/>
            <person name="McCombie W.R."/>
            <person name="Chow T."/>
            <person name="Chen H."/>
            <person name="Chung M."/>
            <person name="Chen C."/>
            <person name="Shaw J."/>
            <person name="Wu H."/>
            <person name="Hsiao K."/>
            <person name="Chao Y."/>
            <person name="Chu M."/>
            <person name="Cheng C."/>
            <person name="Hour A."/>
            <person name="Lee P."/>
            <person name="Lin S."/>
            <person name="Lin Y."/>
            <person name="Liou J."/>
            <person name="Liu S."/>
            <person name="Hsing Y."/>
            <person name="Raghuvanshi S."/>
            <person name="Mohanty A."/>
            <person name="Bharti A.K."/>
            <person name="Gaur A."/>
            <person name="Gupta V."/>
            <person name="Kumar D."/>
            <person name="Ravi V."/>
            <person name="Vij S."/>
            <person name="Kapur A."/>
            <person name="Khurana P."/>
            <person name="Khurana P."/>
            <person name="Khurana J.P."/>
            <person name="Tyagi A.K."/>
            <person name="Gaikwad K."/>
            <person name="Singh A."/>
            <person name="Dalal V."/>
            <person name="Srivastava S."/>
            <person name="Dixit A."/>
            <person name="Pal A.K."/>
            <person name="Ghazi I.A."/>
            <person name="Yadav M."/>
            <person name="Pandit A."/>
            <person name="Bhargava A."/>
            <person name="Sureshbabu K."/>
            <person name="Batra K."/>
            <person name="Sharma T.R."/>
            <person name="Mohapatra T."/>
            <person name="Singh N.K."/>
            <person name="Messing J."/>
            <person name="Nelson A.B."/>
            <person name="Fuks G."/>
            <person name="Kavchok S."/>
            <person name="Keizer G."/>
            <person name="Linton E."/>
            <person name="Llaca V."/>
            <person name="Song R."/>
            <person name="Tanyolac B."/>
            <person name="Young S."/>
            <person name="Ho-Il K."/>
            <person name="Hahn J.H."/>
            <person name="Sangsakoo G."/>
            <person name="Vanavichit A."/>
            <person name="de Mattos Luiz.A.T."/>
            <person name="Zimmer P.D."/>
            <person name="Malone G."/>
            <person name="Dellagostin O."/>
            <person name="de Oliveira A.C."/>
            <person name="Bevan M."/>
            <person name="Bancroft I."/>
            <person name="Minx P."/>
            <person name="Cordum H."/>
            <person name="Wilson R."/>
            <person name="Cheng Z."/>
            <person name="Jin W."/>
            <person name="Jiang J."/>
            <person name="Leong S.A."/>
            <person name="Iwama H."/>
            <person name="Gojobori T."/>
            <person name="Itoh T."/>
            <person name="Niimura Y."/>
            <person name="Fujii Y."/>
            <person name="Habara T."/>
            <person name="Sakai H."/>
            <person name="Sato Y."/>
            <person name="Wilson G."/>
            <person name="Kumar K."/>
            <person name="McCouch S."/>
            <person name="Juretic N."/>
            <person name="Hoen D."/>
            <person name="Wright S."/>
            <person name="Bruskiewich R."/>
            <person name="Bureau T."/>
            <person name="Miyao A."/>
            <person name="Hirochika H."/>
            <person name="Nishikawa T."/>
            <person name="Kadowaki K."/>
            <person name="Sugiura M."/>
            <person name="Burr B."/>
            <person name="Sasaki T."/>
        </authorList>
    </citation>
    <scope>NUCLEOTIDE SEQUENCE [LARGE SCALE GENOMIC DNA]</scope>
    <source>
        <strain evidence="3">cv. Nipponbare</strain>
    </source>
</reference>
<feature type="compositionally biased region" description="Low complexity" evidence="1">
    <location>
        <begin position="53"/>
        <end position="68"/>
    </location>
</feature>
<evidence type="ECO:0000313" key="3">
    <source>
        <dbReference type="Proteomes" id="UP000059680"/>
    </source>
</evidence>
<dbReference type="InParanoid" id="A0A0P0XS66"/>
<evidence type="ECO:0000313" key="2">
    <source>
        <dbReference type="EMBL" id="BAT09925.1"/>
    </source>
</evidence>
<dbReference type="PaxDb" id="39947-A0A0P0XS66"/>
<keyword evidence="3" id="KW-1185">Reference proteome</keyword>
<feature type="compositionally biased region" description="Basic and acidic residues" evidence="1">
    <location>
        <begin position="1"/>
        <end position="13"/>
    </location>
</feature>
<dbReference type="EMBL" id="AP014966">
    <property type="protein sequence ID" value="BAT09925.1"/>
    <property type="molecule type" value="Genomic_DNA"/>
</dbReference>
<evidence type="ECO:0000256" key="1">
    <source>
        <dbReference type="SAM" id="MobiDB-lite"/>
    </source>
</evidence>
<reference evidence="2 3" key="3">
    <citation type="journal article" date="2013" name="Rice">
        <title>Improvement of the Oryza sativa Nipponbare reference genome using next generation sequence and optical map data.</title>
        <authorList>
            <person name="Kawahara Y."/>
            <person name="de la Bastide M."/>
            <person name="Hamilton J.P."/>
            <person name="Kanamori H."/>
            <person name="McCombie W.R."/>
            <person name="Ouyang S."/>
            <person name="Schwartz D.C."/>
            <person name="Tanaka T."/>
            <person name="Wu J."/>
            <person name="Zhou S."/>
            <person name="Childs K.L."/>
            <person name="Davidson R.M."/>
            <person name="Lin H."/>
            <person name="Quesada-Ocampo L."/>
            <person name="Vaillancourt B."/>
            <person name="Sakai H."/>
            <person name="Lee S.S."/>
            <person name="Kim J."/>
            <person name="Numa H."/>
            <person name="Itoh T."/>
            <person name="Buell C.R."/>
            <person name="Matsumoto T."/>
        </authorList>
    </citation>
    <scope>NUCLEOTIDE SEQUENCE [LARGE SCALE GENOMIC DNA]</scope>
    <source>
        <strain evidence="3">cv. Nipponbare</strain>
    </source>
</reference>
<proteinExistence type="predicted"/>
<organism evidence="2 3">
    <name type="scientific">Oryza sativa subsp. japonica</name>
    <name type="common">Rice</name>
    <dbReference type="NCBI Taxonomy" id="39947"/>
    <lineage>
        <taxon>Eukaryota</taxon>
        <taxon>Viridiplantae</taxon>
        <taxon>Streptophyta</taxon>
        <taxon>Embryophyta</taxon>
        <taxon>Tracheophyta</taxon>
        <taxon>Spermatophyta</taxon>
        <taxon>Magnoliopsida</taxon>
        <taxon>Liliopsida</taxon>
        <taxon>Poales</taxon>
        <taxon>Poaceae</taxon>
        <taxon>BOP clade</taxon>
        <taxon>Oryzoideae</taxon>
        <taxon>Oryzeae</taxon>
        <taxon>Oryzinae</taxon>
        <taxon>Oryza</taxon>
        <taxon>Oryza sativa</taxon>
    </lineage>
</organism>